<keyword evidence="1" id="KW-0812">Transmembrane</keyword>
<dbReference type="STRING" id="927083.DB32_004581"/>
<dbReference type="RefSeq" id="WP_053234691.1">
    <property type="nucleotide sequence ID" value="NZ_CP011125.1"/>
</dbReference>
<dbReference type="KEGG" id="samy:DB32_004581"/>
<organism evidence="2 3">
    <name type="scientific">Sandaracinus amylolyticus</name>
    <dbReference type="NCBI Taxonomy" id="927083"/>
    <lineage>
        <taxon>Bacteria</taxon>
        <taxon>Pseudomonadati</taxon>
        <taxon>Myxococcota</taxon>
        <taxon>Polyangia</taxon>
        <taxon>Polyangiales</taxon>
        <taxon>Sandaracinaceae</taxon>
        <taxon>Sandaracinus</taxon>
    </lineage>
</organism>
<keyword evidence="1" id="KW-1133">Transmembrane helix</keyword>
<feature type="transmembrane region" description="Helical" evidence="1">
    <location>
        <begin position="20"/>
        <end position="44"/>
    </location>
</feature>
<proteinExistence type="predicted"/>
<evidence type="ECO:0000313" key="3">
    <source>
        <dbReference type="Proteomes" id="UP000034883"/>
    </source>
</evidence>
<evidence type="ECO:0000256" key="1">
    <source>
        <dbReference type="SAM" id="Phobius"/>
    </source>
</evidence>
<protein>
    <submittedName>
        <fullName evidence="2">Uncharacterized protein</fullName>
    </submittedName>
</protein>
<keyword evidence="1" id="KW-0472">Membrane</keyword>
<dbReference type="Proteomes" id="UP000034883">
    <property type="component" value="Chromosome"/>
</dbReference>
<dbReference type="AlphaFoldDB" id="A0A0F6YJU6"/>
<accession>A0A0F6YJU6</accession>
<sequence length="186" mass="19578">MSAGKPIYEASFVSAGARNVVAILGALALTGAVGAGVVLIRGSAEAVPELLVGSIVLLVVFGIAAAVAQLGASRRVIVVRDERVRLRVERAGGVELALEGPFELDAAWYEGEIATGRSTMSHPVLLLVLRERGRPVLLLEESLGTLHRPPADWPRGYVNAAGARKLVNSIGRVHLDRLRELLAPAA</sequence>
<name>A0A0F6YJU6_9BACT</name>
<dbReference type="EMBL" id="CP011125">
    <property type="protein sequence ID" value="AKF07432.1"/>
    <property type="molecule type" value="Genomic_DNA"/>
</dbReference>
<gene>
    <name evidence="2" type="ORF">DB32_004581</name>
</gene>
<reference evidence="2 3" key="1">
    <citation type="submission" date="2015-03" db="EMBL/GenBank/DDBJ databases">
        <title>Genome assembly of Sandaracinus amylolyticus DSM 53668.</title>
        <authorList>
            <person name="Sharma G."/>
            <person name="Subramanian S."/>
        </authorList>
    </citation>
    <scope>NUCLEOTIDE SEQUENCE [LARGE SCALE GENOMIC DNA]</scope>
    <source>
        <strain evidence="2 3">DSM 53668</strain>
    </source>
</reference>
<evidence type="ECO:0000313" key="2">
    <source>
        <dbReference type="EMBL" id="AKF07432.1"/>
    </source>
</evidence>
<feature type="transmembrane region" description="Helical" evidence="1">
    <location>
        <begin position="50"/>
        <end position="70"/>
    </location>
</feature>
<keyword evidence="3" id="KW-1185">Reference proteome</keyword>